<name>A0A397IJV5_9GLOM</name>
<feature type="region of interest" description="Disordered" evidence="1">
    <location>
        <begin position="46"/>
        <end position="91"/>
    </location>
</feature>
<evidence type="ECO:0000313" key="3">
    <source>
        <dbReference type="Proteomes" id="UP000266861"/>
    </source>
</evidence>
<evidence type="ECO:0000313" key="2">
    <source>
        <dbReference type="EMBL" id="RHZ75237.1"/>
    </source>
</evidence>
<evidence type="ECO:0000256" key="1">
    <source>
        <dbReference type="SAM" id="MobiDB-lite"/>
    </source>
</evidence>
<gene>
    <name evidence="2" type="ORF">Glove_216g3</name>
</gene>
<sequence>MQLKIEISRNKIKNNKSFEYKSDSSEKLEEAPKRLVASKKLTVSERSVAPRNNKRITKIETSRKEKKKIKSIRKDEENDNDDNEADEGDKADRVIVPYFSLKVQVGQHRQNY</sequence>
<keyword evidence="3" id="KW-1185">Reference proteome</keyword>
<reference evidence="2 3" key="1">
    <citation type="submission" date="2018-08" db="EMBL/GenBank/DDBJ databases">
        <title>Genome and evolution of the arbuscular mycorrhizal fungus Diversispora epigaea (formerly Glomus versiforme) and its bacterial endosymbionts.</title>
        <authorList>
            <person name="Sun X."/>
            <person name="Fei Z."/>
            <person name="Harrison M."/>
        </authorList>
    </citation>
    <scope>NUCLEOTIDE SEQUENCE [LARGE SCALE GENOMIC DNA]</scope>
    <source>
        <strain evidence="2 3">IT104</strain>
    </source>
</reference>
<dbReference type="EMBL" id="PQFF01000201">
    <property type="protein sequence ID" value="RHZ75237.1"/>
    <property type="molecule type" value="Genomic_DNA"/>
</dbReference>
<dbReference type="AlphaFoldDB" id="A0A397IJV5"/>
<comment type="caution">
    <text evidence="2">The sequence shown here is derived from an EMBL/GenBank/DDBJ whole genome shotgun (WGS) entry which is preliminary data.</text>
</comment>
<feature type="compositionally biased region" description="Acidic residues" evidence="1">
    <location>
        <begin position="77"/>
        <end position="87"/>
    </location>
</feature>
<dbReference type="Proteomes" id="UP000266861">
    <property type="component" value="Unassembled WGS sequence"/>
</dbReference>
<protein>
    <submittedName>
        <fullName evidence="2">Uncharacterized protein</fullName>
    </submittedName>
</protein>
<proteinExistence type="predicted"/>
<accession>A0A397IJV5</accession>
<organism evidence="2 3">
    <name type="scientific">Diversispora epigaea</name>
    <dbReference type="NCBI Taxonomy" id="1348612"/>
    <lineage>
        <taxon>Eukaryota</taxon>
        <taxon>Fungi</taxon>
        <taxon>Fungi incertae sedis</taxon>
        <taxon>Mucoromycota</taxon>
        <taxon>Glomeromycotina</taxon>
        <taxon>Glomeromycetes</taxon>
        <taxon>Diversisporales</taxon>
        <taxon>Diversisporaceae</taxon>
        <taxon>Diversispora</taxon>
    </lineage>
</organism>